<dbReference type="EMBL" id="JALLPJ020000334">
    <property type="protein sequence ID" value="KAL3795087.1"/>
    <property type="molecule type" value="Genomic_DNA"/>
</dbReference>
<name>A0ABD3Q458_9STRA</name>
<dbReference type="InterPro" id="IPR046357">
    <property type="entry name" value="PPIase_dom_sf"/>
</dbReference>
<feature type="chain" id="PRO_5044895162" description="peptidylprolyl isomerase" evidence="3">
    <location>
        <begin position="23"/>
        <end position="251"/>
    </location>
</feature>
<accession>A0ABD3Q458</accession>
<comment type="caution">
    <text evidence="5">The sequence shown here is derived from an EMBL/GenBank/DDBJ whole genome shotgun (WGS) entry which is preliminary data.</text>
</comment>
<keyword evidence="1" id="KW-0413">Isomerase</keyword>
<dbReference type="AlphaFoldDB" id="A0ABD3Q458"/>
<evidence type="ECO:0000313" key="5">
    <source>
        <dbReference type="EMBL" id="KAL3795087.1"/>
    </source>
</evidence>
<protein>
    <recommendedName>
        <fullName evidence="1">peptidylprolyl isomerase</fullName>
        <ecNumber evidence="1">5.2.1.8</ecNumber>
    </recommendedName>
</protein>
<keyword evidence="3" id="KW-0732">Signal</keyword>
<feature type="region of interest" description="Disordered" evidence="2">
    <location>
        <begin position="34"/>
        <end position="54"/>
    </location>
</feature>
<evidence type="ECO:0000256" key="3">
    <source>
        <dbReference type="SAM" id="SignalP"/>
    </source>
</evidence>
<evidence type="ECO:0000256" key="1">
    <source>
        <dbReference type="PROSITE-ProRule" id="PRU00277"/>
    </source>
</evidence>
<dbReference type="InterPro" id="IPR044208">
    <property type="entry name" value="FKBP19-like"/>
</dbReference>
<feature type="signal peptide" evidence="3">
    <location>
        <begin position="1"/>
        <end position="22"/>
    </location>
</feature>
<comment type="catalytic activity">
    <reaction evidence="1">
        <text>[protein]-peptidylproline (omega=180) = [protein]-peptidylproline (omega=0)</text>
        <dbReference type="Rhea" id="RHEA:16237"/>
        <dbReference type="Rhea" id="RHEA-COMP:10747"/>
        <dbReference type="Rhea" id="RHEA-COMP:10748"/>
        <dbReference type="ChEBI" id="CHEBI:83833"/>
        <dbReference type="ChEBI" id="CHEBI:83834"/>
        <dbReference type="EC" id="5.2.1.8"/>
    </reaction>
</comment>
<feature type="compositionally biased region" description="Low complexity" evidence="2">
    <location>
        <begin position="38"/>
        <end position="47"/>
    </location>
</feature>
<dbReference type="GO" id="GO:0003755">
    <property type="term" value="F:peptidyl-prolyl cis-trans isomerase activity"/>
    <property type="evidence" value="ECO:0007669"/>
    <property type="project" value="UniProtKB-KW"/>
</dbReference>
<dbReference type="InterPro" id="IPR001179">
    <property type="entry name" value="PPIase_FKBP_dom"/>
</dbReference>
<dbReference type="Gene3D" id="3.10.50.40">
    <property type="match status" value="1"/>
</dbReference>
<dbReference type="PROSITE" id="PS50059">
    <property type="entry name" value="FKBP_PPIASE"/>
    <property type="match status" value="1"/>
</dbReference>
<keyword evidence="1" id="KW-0697">Rotamase</keyword>
<evidence type="ECO:0000256" key="2">
    <source>
        <dbReference type="SAM" id="MobiDB-lite"/>
    </source>
</evidence>
<dbReference type="Proteomes" id="UP001530400">
    <property type="component" value="Unassembled WGS sequence"/>
</dbReference>
<dbReference type="PANTHER" id="PTHR47717:SF1">
    <property type="entry name" value="PEPTIDYL-PROLYL CIS-TRANS ISOMERASE FKBP19, CHLOROPLASTIC"/>
    <property type="match status" value="1"/>
</dbReference>
<sequence>MAPSPMCIGLIVAALACSNAAAFQLPISSSPINHRHSSLSASSTSDDAPAHHATRRSILTQTASLVASSLIVSAPSNAEDNMYSPKFVQTYEDFTDMPEGWSYKDVKVGSGDSGGDLKDGDRVVFDWSGYTIGYFGRPFEAKGGPQGGAFDKDINYFRTTLGSKQLIPGLECALRTMKPGGIRQVIIPYGPLSYPPEDKDHELVGPKPTTFSGMRALNFVLENPRVDRTLLFNVKLIRVDRSDGKGGFIRG</sequence>
<keyword evidence="6" id="KW-1185">Reference proteome</keyword>
<dbReference type="EC" id="5.2.1.8" evidence="1"/>
<gene>
    <name evidence="5" type="ORF">ACHAWO_009250</name>
</gene>
<dbReference type="SUPFAM" id="SSF54534">
    <property type="entry name" value="FKBP-like"/>
    <property type="match status" value="1"/>
</dbReference>
<proteinExistence type="predicted"/>
<evidence type="ECO:0000313" key="6">
    <source>
        <dbReference type="Proteomes" id="UP001530400"/>
    </source>
</evidence>
<feature type="domain" description="PPIase FKBP-type" evidence="4">
    <location>
        <begin position="120"/>
        <end position="188"/>
    </location>
</feature>
<reference evidence="5 6" key="1">
    <citation type="submission" date="2024-10" db="EMBL/GenBank/DDBJ databases">
        <title>Updated reference genomes for cyclostephanoid diatoms.</title>
        <authorList>
            <person name="Roberts W.R."/>
            <person name="Alverson A.J."/>
        </authorList>
    </citation>
    <scope>NUCLEOTIDE SEQUENCE [LARGE SCALE GENOMIC DNA]</scope>
    <source>
        <strain evidence="5 6">AJA010-31</strain>
    </source>
</reference>
<dbReference type="Pfam" id="PF00254">
    <property type="entry name" value="FKBP_C"/>
    <property type="match status" value="1"/>
</dbReference>
<evidence type="ECO:0000259" key="4">
    <source>
        <dbReference type="PROSITE" id="PS50059"/>
    </source>
</evidence>
<dbReference type="PANTHER" id="PTHR47717">
    <property type="entry name" value="PEPTIDYL-PROLYL CIS-TRANS ISOMERASE FKBP19, CHLOROPLASTIC"/>
    <property type="match status" value="1"/>
</dbReference>
<organism evidence="5 6">
    <name type="scientific">Cyclotella atomus</name>
    <dbReference type="NCBI Taxonomy" id="382360"/>
    <lineage>
        <taxon>Eukaryota</taxon>
        <taxon>Sar</taxon>
        <taxon>Stramenopiles</taxon>
        <taxon>Ochrophyta</taxon>
        <taxon>Bacillariophyta</taxon>
        <taxon>Coscinodiscophyceae</taxon>
        <taxon>Thalassiosirophycidae</taxon>
        <taxon>Stephanodiscales</taxon>
        <taxon>Stephanodiscaceae</taxon>
        <taxon>Cyclotella</taxon>
    </lineage>
</organism>